<dbReference type="GO" id="GO:0019825">
    <property type="term" value="F:oxygen binding"/>
    <property type="evidence" value="ECO:0007669"/>
    <property type="project" value="InterPro"/>
</dbReference>
<dbReference type="Proteomes" id="UP000662088">
    <property type="component" value="Unassembled WGS sequence"/>
</dbReference>
<dbReference type="InterPro" id="IPR000971">
    <property type="entry name" value="Globin"/>
</dbReference>
<comment type="similarity">
    <text evidence="1">In the C-terminal section; belongs to the flavoprotein pyridine nucleotide cytochrome reductase family.</text>
</comment>
<reference evidence="8" key="1">
    <citation type="submission" date="2020-08" db="EMBL/GenBank/DDBJ databases">
        <title>Genome public.</title>
        <authorList>
            <person name="Liu C."/>
            <person name="Sun Q."/>
        </authorList>
    </citation>
    <scope>NUCLEOTIDE SEQUENCE</scope>
    <source>
        <strain evidence="8">NSJ-42</strain>
    </source>
</reference>
<dbReference type="GO" id="GO:0046872">
    <property type="term" value="F:metal ion binding"/>
    <property type="evidence" value="ECO:0007669"/>
    <property type="project" value="UniProtKB-KW"/>
</dbReference>
<keyword evidence="9" id="KW-1185">Reference proteome</keyword>
<evidence type="ECO:0000256" key="3">
    <source>
        <dbReference type="ARBA" id="ARBA00022621"/>
    </source>
</evidence>
<dbReference type="PROSITE" id="PS01033">
    <property type="entry name" value="GLOBIN"/>
    <property type="match status" value="1"/>
</dbReference>
<protein>
    <submittedName>
        <fullName evidence="8">Bacitracin resistance protein BacA</fullName>
    </submittedName>
</protein>
<sequence>MLDQKTIDIIKSTVPALKTHGLEITTTFYKNMFANNPEVKPLFNMDKQASGEQPKALAMTILAAAQNIDNLPAILPVVKKIGEVHCNKEIQAEHYPIVGKNLLLTIKEVLGDAATDEVMEAWEKAYQVIADIFISVEKEIYETRK</sequence>
<proteinExistence type="inferred from homology"/>
<dbReference type="InterPro" id="IPR012292">
    <property type="entry name" value="Globin/Proto"/>
</dbReference>
<accession>A0A8I0A6A3</accession>
<dbReference type="GO" id="GO:0005344">
    <property type="term" value="F:oxygen carrier activity"/>
    <property type="evidence" value="ECO:0007669"/>
    <property type="project" value="UniProtKB-KW"/>
</dbReference>
<evidence type="ECO:0000259" key="7">
    <source>
        <dbReference type="PROSITE" id="PS01033"/>
    </source>
</evidence>
<dbReference type="GO" id="GO:0071500">
    <property type="term" value="P:cellular response to nitrosative stress"/>
    <property type="evidence" value="ECO:0007669"/>
    <property type="project" value="TreeGrafter"/>
</dbReference>
<dbReference type="Pfam" id="PF00042">
    <property type="entry name" value="Globin"/>
    <property type="match status" value="1"/>
</dbReference>
<evidence type="ECO:0000313" key="8">
    <source>
        <dbReference type="EMBL" id="MBC5640873.1"/>
    </source>
</evidence>
<dbReference type="GO" id="GO:0071949">
    <property type="term" value="F:FAD binding"/>
    <property type="evidence" value="ECO:0007669"/>
    <property type="project" value="TreeGrafter"/>
</dbReference>
<evidence type="ECO:0000256" key="5">
    <source>
        <dbReference type="ARBA" id="ARBA00023004"/>
    </source>
</evidence>
<evidence type="ECO:0000313" key="9">
    <source>
        <dbReference type="Proteomes" id="UP000662088"/>
    </source>
</evidence>
<organism evidence="8 9">
    <name type="scientific">Clostridium lentum</name>
    <dbReference type="NCBI Taxonomy" id="2763037"/>
    <lineage>
        <taxon>Bacteria</taxon>
        <taxon>Bacillati</taxon>
        <taxon>Bacillota</taxon>
        <taxon>Clostridia</taxon>
        <taxon>Eubacteriales</taxon>
        <taxon>Clostridiaceae</taxon>
        <taxon>Clostridium</taxon>
    </lineage>
</organism>
<name>A0A8I0A6A3_9CLOT</name>
<dbReference type="AlphaFoldDB" id="A0A8I0A6A3"/>
<evidence type="ECO:0000256" key="6">
    <source>
        <dbReference type="RuleBase" id="RU000356"/>
    </source>
</evidence>
<evidence type="ECO:0000256" key="4">
    <source>
        <dbReference type="ARBA" id="ARBA00022723"/>
    </source>
</evidence>
<dbReference type="RefSeq" id="WP_186835431.1">
    <property type="nucleotide sequence ID" value="NZ_JACOOQ010000018.1"/>
</dbReference>
<comment type="similarity">
    <text evidence="6">Belongs to the globin family.</text>
</comment>
<keyword evidence="5" id="KW-0408">Iron</keyword>
<dbReference type="GO" id="GO:0046210">
    <property type="term" value="P:nitric oxide catabolic process"/>
    <property type="evidence" value="ECO:0007669"/>
    <property type="project" value="TreeGrafter"/>
</dbReference>
<dbReference type="PANTHER" id="PTHR43396:SF3">
    <property type="entry name" value="FLAVOHEMOPROTEIN"/>
    <property type="match status" value="1"/>
</dbReference>
<evidence type="ECO:0000256" key="2">
    <source>
        <dbReference type="ARBA" id="ARBA00022617"/>
    </source>
</evidence>
<dbReference type="Gene3D" id="1.10.490.10">
    <property type="entry name" value="Globins"/>
    <property type="match status" value="1"/>
</dbReference>
<comment type="caution">
    <text evidence="8">The sequence shown here is derived from an EMBL/GenBank/DDBJ whole genome shotgun (WGS) entry which is preliminary data.</text>
</comment>
<dbReference type="InterPro" id="IPR009050">
    <property type="entry name" value="Globin-like_sf"/>
</dbReference>
<keyword evidence="3 6" id="KW-0561">Oxygen transport</keyword>
<feature type="domain" description="Globin" evidence="7">
    <location>
        <begin position="1"/>
        <end position="138"/>
    </location>
</feature>
<dbReference type="EMBL" id="JACOOQ010000018">
    <property type="protein sequence ID" value="MBC5640873.1"/>
    <property type="molecule type" value="Genomic_DNA"/>
</dbReference>
<dbReference type="PANTHER" id="PTHR43396">
    <property type="entry name" value="FLAVOHEMOPROTEIN"/>
    <property type="match status" value="1"/>
</dbReference>
<keyword evidence="6" id="KW-0813">Transport</keyword>
<dbReference type="SUPFAM" id="SSF46458">
    <property type="entry name" value="Globin-like"/>
    <property type="match status" value="1"/>
</dbReference>
<gene>
    <name evidence="8" type="ORF">H8R92_10650</name>
</gene>
<dbReference type="CDD" id="cd14778">
    <property type="entry name" value="VtHb-like_SDgb"/>
    <property type="match status" value="1"/>
</dbReference>
<keyword evidence="2 6" id="KW-0349">Heme</keyword>
<dbReference type="GO" id="GO:0020037">
    <property type="term" value="F:heme binding"/>
    <property type="evidence" value="ECO:0007669"/>
    <property type="project" value="InterPro"/>
</dbReference>
<evidence type="ECO:0000256" key="1">
    <source>
        <dbReference type="ARBA" id="ARBA00006401"/>
    </source>
</evidence>
<dbReference type="GO" id="GO:0008941">
    <property type="term" value="F:nitric oxide dioxygenase NAD(P)H activity"/>
    <property type="evidence" value="ECO:0007669"/>
    <property type="project" value="TreeGrafter"/>
</dbReference>
<dbReference type="FunFam" id="1.10.490.10:FF:000003">
    <property type="entry name" value="Flavohemoprotein"/>
    <property type="match status" value="1"/>
</dbReference>
<keyword evidence="4" id="KW-0479">Metal-binding</keyword>